<dbReference type="GO" id="GO:0005850">
    <property type="term" value="C:eukaryotic translation initiation factor 2 complex"/>
    <property type="evidence" value="ECO:0007669"/>
    <property type="project" value="TreeGrafter"/>
</dbReference>
<dbReference type="Pfam" id="PF01873">
    <property type="entry name" value="eIF-5_eIF-2B"/>
    <property type="match status" value="1"/>
</dbReference>
<dbReference type="EMBL" id="JAQMWT010000391">
    <property type="protein sequence ID" value="KAJ8601982.1"/>
    <property type="molecule type" value="Genomic_DNA"/>
</dbReference>
<accession>A0AAD7UBP2</accession>
<dbReference type="InterPro" id="IPR016189">
    <property type="entry name" value="Transl_init_fac_IF2/IF5_N"/>
</dbReference>
<keyword evidence="3" id="KW-0648">Protein biosynthesis</keyword>
<evidence type="ECO:0000256" key="3">
    <source>
        <dbReference type="ARBA" id="ARBA00022917"/>
    </source>
</evidence>
<comment type="caution">
    <text evidence="5">The sequence shown here is derived from an EMBL/GenBank/DDBJ whole genome shotgun (WGS) entry which is preliminary data.</text>
</comment>
<dbReference type="PANTHER" id="PTHR23001">
    <property type="entry name" value="EUKARYOTIC TRANSLATION INITIATION FACTOR"/>
    <property type="match status" value="1"/>
</dbReference>
<dbReference type="GO" id="GO:0031369">
    <property type="term" value="F:translation initiation factor binding"/>
    <property type="evidence" value="ECO:0007669"/>
    <property type="project" value="TreeGrafter"/>
</dbReference>
<keyword evidence="2" id="KW-0396">Initiation factor</keyword>
<evidence type="ECO:0000256" key="2">
    <source>
        <dbReference type="ARBA" id="ARBA00022540"/>
    </source>
</evidence>
<proteinExistence type="inferred from homology"/>
<organism evidence="5 6">
    <name type="scientific">Chrysophaeum taylorii</name>
    <dbReference type="NCBI Taxonomy" id="2483200"/>
    <lineage>
        <taxon>Eukaryota</taxon>
        <taxon>Sar</taxon>
        <taxon>Stramenopiles</taxon>
        <taxon>Ochrophyta</taxon>
        <taxon>Pelagophyceae</taxon>
        <taxon>Pelagomonadales</taxon>
        <taxon>Pelagomonadaceae</taxon>
        <taxon>Chrysophaeum</taxon>
    </lineage>
</organism>
<dbReference type="InterPro" id="IPR002735">
    <property type="entry name" value="Transl_init_fac_IF2/IF5_dom"/>
</dbReference>
<name>A0AAD7UBP2_9STRA</name>
<feature type="domain" description="Translation initiation factor IF2/IF5" evidence="4">
    <location>
        <begin position="80"/>
        <end position="191"/>
    </location>
</feature>
<dbReference type="GO" id="GO:0003729">
    <property type="term" value="F:mRNA binding"/>
    <property type="evidence" value="ECO:0007669"/>
    <property type="project" value="TreeGrafter"/>
</dbReference>
<evidence type="ECO:0000256" key="1">
    <source>
        <dbReference type="ARBA" id="ARBA00010397"/>
    </source>
</evidence>
<dbReference type="AlphaFoldDB" id="A0AAD7UBP2"/>
<dbReference type="InterPro" id="IPR045196">
    <property type="entry name" value="IF2/IF5"/>
</dbReference>
<dbReference type="SUPFAM" id="SSF75689">
    <property type="entry name" value="Zinc-binding domain of translation initiation factor 2 beta"/>
    <property type="match status" value="1"/>
</dbReference>
<evidence type="ECO:0000313" key="6">
    <source>
        <dbReference type="Proteomes" id="UP001230188"/>
    </source>
</evidence>
<sequence length="214" mass="24825">MPPAEADEDIAQMFDLSKKKKKKKKKKEETEKINVESDVSGVVVDPAADGGRQYACYTYKELLDRVVRILQENNPELSEKRRHTMKPPQLMRVGTKKTLWVNFQEICKMMRRNPEHVFQFFMAELGTEGSIDGTQRLVIRGKYVPKYIESLLRKYIVEYVTCQMCRSPNTTLTRDSVSRLYFIHCQDCGSSRSVAPIRAGFHAQTRADRRALRK</sequence>
<dbReference type="InterPro" id="IPR016190">
    <property type="entry name" value="Transl_init_fac_IF2/IF5_Zn-bd"/>
</dbReference>
<dbReference type="Proteomes" id="UP001230188">
    <property type="component" value="Unassembled WGS sequence"/>
</dbReference>
<gene>
    <name evidence="5" type="ORF">CTAYLR_002715</name>
</gene>
<dbReference type="PANTHER" id="PTHR23001:SF3">
    <property type="entry name" value="EUKARYOTIC TRANSLATION INITIATION FACTOR 2 SUBUNIT 2"/>
    <property type="match status" value="1"/>
</dbReference>
<dbReference type="Gene3D" id="3.30.30.170">
    <property type="match status" value="1"/>
</dbReference>
<dbReference type="SUPFAM" id="SSF100966">
    <property type="entry name" value="Translation initiation factor 2 beta, aIF2beta, N-terminal domain"/>
    <property type="match status" value="1"/>
</dbReference>
<protein>
    <recommendedName>
        <fullName evidence="4">Translation initiation factor IF2/IF5 domain-containing protein</fullName>
    </recommendedName>
</protein>
<reference evidence="5" key="1">
    <citation type="submission" date="2023-01" db="EMBL/GenBank/DDBJ databases">
        <title>Metagenome sequencing of chrysophaentin producing Chrysophaeum taylorii.</title>
        <authorList>
            <person name="Davison J."/>
            <person name="Bewley C."/>
        </authorList>
    </citation>
    <scope>NUCLEOTIDE SEQUENCE</scope>
    <source>
        <strain evidence="5">NIES-1699</strain>
    </source>
</reference>
<evidence type="ECO:0000313" key="5">
    <source>
        <dbReference type="EMBL" id="KAJ8601982.1"/>
    </source>
</evidence>
<keyword evidence="6" id="KW-1185">Reference proteome</keyword>
<evidence type="ECO:0000259" key="4">
    <source>
        <dbReference type="SMART" id="SM00653"/>
    </source>
</evidence>
<dbReference type="SMART" id="SM00653">
    <property type="entry name" value="eIF2B_5"/>
    <property type="match status" value="1"/>
</dbReference>
<dbReference type="FunFam" id="3.30.30.170:FF:000001">
    <property type="entry name" value="Eukaryotic translation initiation factor 2 subunit"/>
    <property type="match status" value="1"/>
</dbReference>
<dbReference type="GO" id="GO:0001731">
    <property type="term" value="P:formation of translation preinitiation complex"/>
    <property type="evidence" value="ECO:0007669"/>
    <property type="project" value="TreeGrafter"/>
</dbReference>
<dbReference type="GO" id="GO:0003743">
    <property type="term" value="F:translation initiation factor activity"/>
    <property type="evidence" value="ECO:0007669"/>
    <property type="project" value="UniProtKB-KW"/>
</dbReference>
<comment type="similarity">
    <text evidence="1">Belongs to the eIF-2-beta/eIF-5 family.</text>
</comment>